<organism evidence="1 2">
    <name type="scientific">Parasponia andersonii</name>
    <name type="common">Sponia andersonii</name>
    <dbReference type="NCBI Taxonomy" id="3476"/>
    <lineage>
        <taxon>Eukaryota</taxon>
        <taxon>Viridiplantae</taxon>
        <taxon>Streptophyta</taxon>
        <taxon>Embryophyta</taxon>
        <taxon>Tracheophyta</taxon>
        <taxon>Spermatophyta</taxon>
        <taxon>Magnoliopsida</taxon>
        <taxon>eudicotyledons</taxon>
        <taxon>Gunneridae</taxon>
        <taxon>Pentapetalae</taxon>
        <taxon>rosids</taxon>
        <taxon>fabids</taxon>
        <taxon>Rosales</taxon>
        <taxon>Cannabaceae</taxon>
        <taxon>Parasponia</taxon>
    </lineage>
</organism>
<dbReference type="EMBL" id="JXTB01000261">
    <property type="protein sequence ID" value="PON49413.1"/>
    <property type="molecule type" value="Genomic_DNA"/>
</dbReference>
<keyword evidence="2" id="KW-1185">Reference proteome</keyword>
<gene>
    <name evidence="1" type="ORF">PanWU01x14_229970</name>
</gene>
<dbReference type="AlphaFoldDB" id="A0A2P5BKY9"/>
<name>A0A2P5BKY9_PARAD</name>
<reference evidence="2" key="1">
    <citation type="submission" date="2016-06" db="EMBL/GenBank/DDBJ databases">
        <title>Parallel loss of symbiosis genes in relatives of nitrogen-fixing non-legume Parasponia.</title>
        <authorList>
            <person name="Van Velzen R."/>
            <person name="Holmer R."/>
            <person name="Bu F."/>
            <person name="Rutten L."/>
            <person name="Van Zeijl A."/>
            <person name="Liu W."/>
            <person name="Santuari L."/>
            <person name="Cao Q."/>
            <person name="Sharma T."/>
            <person name="Shen D."/>
            <person name="Roswanjaya Y."/>
            <person name="Wardhani T."/>
            <person name="Kalhor M.S."/>
            <person name="Jansen J."/>
            <person name="Van den Hoogen J."/>
            <person name="Gungor B."/>
            <person name="Hartog M."/>
            <person name="Hontelez J."/>
            <person name="Verver J."/>
            <person name="Yang W.-C."/>
            <person name="Schijlen E."/>
            <person name="Repin R."/>
            <person name="Schilthuizen M."/>
            <person name="Schranz E."/>
            <person name="Heidstra R."/>
            <person name="Miyata K."/>
            <person name="Fedorova E."/>
            <person name="Kohlen W."/>
            <person name="Bisseling T."/>
            <person name="Smit S."/>
            <person name="Geurts R."/>
        </authorList>
    </citation>
    <scope>NUCLEOTIDE SEQUENCE [LARGE SCALE GENOMIC DNA]</scope>
    <source>
        <strain evidence="2">cv. WU1-14</strain>
    </source>
</reference>
<evidence type="ECO:0000313" key="2">
    <source>
        <dbReference type="Proteomes" id="UP000237105"/>
    </source>
</evidence>
<protein>
    <submittedName>
        <fullName evidence="1">Uncharacterized protein</fullName>
    </submittedName>
</protein>
<proteinExistence type="predicted"/>
<comment type="caution">
    <text evidence="1">The sequence shown here is derived from an EMBL/GenBank/DDBJ whole genome shotgun (WGS) entry which is preliminary data.</text>
</comment>
<evidence type="ECO:0000313" key="1">
    <source>
        <dbReference type="EMBL" id="PON49413.1"/>
    </source>
</evidence>
<sequence>MKEQRQNPKIRKCSTAIFYLWFFKYCKNAFYSHRIWDWYRLSGAAAAYGLWPELGPGPVSDGPLLRYLG</sequence>
<dbReference type="Proteomes" id="UP000237105">
    <property type="component" value="Unassembled WGS sequence"/>
</dbReference>
<accession>A0A2P5BKY9</accession>